<evidence type="ECO:0000313" key="2">
    <source>
        <dbReference type="Proteomes" id="UP000003711"/>
    </source>
</evidence>
<gene>
    <name evidence="1" type="ORF">BACCELL_01102</name>
</gene>
<proteinExistence type="predicted"/>
<dbReference type="Proteomes" id="UP000003711">
    <property type="component" value="Unassembled WGS sequence"/>
</dbReference>
<comment type="caution">
    <text evidence="1">The sequence shown here is derived from an EMBL/GenBank/DDBJ whole genome shotgun (WGS) entry which is preliminary data.</text>
</comment>
<accession>E2NA04</accession>
<name>E2NA04_9BACE</name>
<dbReference type="AlphaFoldDB" id="E2NA04"/>
<protein>
    <submittedName>
        <fullName evidence="1">Uncharacterized protein</fullName>
    </submittedName>
</protein>
<sequence length="48" mass="5603">MQKMPSLTAKDAILCNERCHLLHQKMASFTSSLRMFYVFTLSLLVLRK</sequence>
<evidence type="ECO:0000313" key="1">
    <source>
        <dbReference type="EMBL" id="EEF91226.1"/>
    </source>
</evidence>
<reference evidence="1 2" key="1">
    <citation type="submission" date="2008-12" db="EMBL/GenBank/DDBJ databases">
        <authorList>
            <person name="Fulton L."/>
            <person name="Clifton S."/>
            <person name="Fulton B."/>
            <person name="Xu J."/>
            <person name="Minx P."/>
            <person name="Pepin K.H."/>
            <person name="Johnson M."/>
            <person name="Bhonagiri V."/>
            <person name="Nash W.E."/>
            <person name="Mardis E.R."/>
            <person name="Wilson R.K."/>
        </authorList>
    </citation>
    <scope>NUCLEOTIDE SEQUENCE [LARGE SCALE GENOMIC DNA]</scope>
    <source>
        <strain evidence="1 2">DSM 14838</strain>
    </source>
</reference>
<organism evidence="1 2">
    <name type="scientific">Bacteroides cellulosilyticus DSM 14838</name>
    <dbReference type="NCBI Taxonomy" id="537012"/>
    <lineage>
        <taxon>Bacteria</taxon>
        <taxon>Pseudomonadati</taxon>
        <taxon>Bacteroidota</taxon>
        <taxon>Bacteroidia</taxon>
        <taxon>Bacteroidales</taxon>
        <taxon>Bacteroidaceae</taxon>
        <taxon>Bacteroides</taxon>
    </lineage>
</organism>
<dbReference type="EMBL" id="ACCH01000105">
    <property type="protein sequence ID" value="EEF91226.1"/>
    <property type="molecule type" value="Genomic_DNA"/>
</dbReference>
<dbReference type="HOGENOM" id="CLU_3149233_0_0_10"/>
<reference evidence="1 2" key="2">
    <citation type="submission" date="2009-01" db="EMBL/GenBank/DDBJ databases">
        <title>Draft genome sequence of Bacteroides cellulosilyticus (DSM 14838).</title>
        <authorList>
            <person name="Sudarsanam P."/>
            <person name="Ley R."/>
            <person name="Guruge J."/>
            <person name="Turnbaugh P.J."/>
            <person name="Mahowald M."/>
            <person name="Liep D."/>
            <person name="Gordon J."/>
        </authorList>
    </citation>
    <scope>NUCLEOTIDE SEQUENCE [LARGE SCALE GENOMIC DNA]</scope>
    <source>
        <strain evidence="1 2">DSM 14838</strain>
    </source>
</reference>